<comment type="caution">
    <text evidence="1">The sequence shown here is derived from an EMBL/GenBank/DDBJ whole genome shotgun (WGS) entry which is preliminary data.</text>
</comment>
<evidence type="ECO:0000313" key="1">
    <source>
        <dbReference type="EMBL" id="CAL0306291.1"/>
    </source>
</evidence>
<protein>
    <submittedName>
        <fullName evidence="1">Uncharacterized protein</fullName>
    </submittedName>
</protein>
<dbReference type="AlphaFoldDB" id="A0AAV1WAC7"/>
<accession>A0AAV1WAC7</accession>
<gene>
    <name evidence="1" type="ORF">LLUT_LOCUS7351</name>
</gene>
<reference evidence="1 2" key="1">
    <citation type="submission" date="2024-03" db="EMBL/GenBank/DDBJ databases">
        <authorList>
            <person name="Martinez-Hernandez J."/>
        </authorList>
    </citation>
    <scope>NUCLEOTIDE SEQUENCE [LARGE SCALE GENOMIC DNA]</scope>
</reference>
<dbReference type="Proteomes" id="UP001497480">
    <property type="component" value="Unassembled WGS sequence"/>
</dbReference>
<organism evidence="1 2">
    <name type="scientific">Lupinus luteus</name>
    <name type="common">European yellow lupine</name>
    <dbReference type="NCBI Taxonomy" id="3873"/>
    <lineage>
        <taxon>Eukaryota</taxon>
        <taxon>Viridiplantae</taxon>
        <taxon>Streptophyta</taxon>
        <taxon>Embryophyta</taxon>
        <taxon>Tracheophyta</taxon>
        <taxon>Spermatophyta</taxon>
        <taxon>Magnoliopsida</taxon>
        <taxon>eudicotyledons</taxon>
        <taxon>Gunneridae</taxon>
        <taxon>Pentapetalae</taxon>
        <taxon>rosids</taxon>
        <taxon>fabids</taxon>
        <taxon>Fabales</taxon>
        <taxon>Fabaceae</taxon>
        <taxon>Papilionoideae</taxon>
        <taxon>50 kb inversion clade</taxon>
        <taxon>genistoids sensu lato</taxon>
        <taxon>core genistoids</taxon>
        <taxon>Genisteae</taxon>
        <taxon>Lupinus</taxon>
    </lineage>
</organism>
<keyword evidence="2" id="KW-1185">Reference proteome</keyword>
<name>A0AAV1WAC7_LUPLU</name>
<sequence>MVPRFSEVTMAARSWTLRHYLHHKSTMVVNNLHLQTQIWNLGLTKNHPLLFEKVSLWP</sequence>
<proteinExistence type="predicted"/>
<evidence type="ECO:0000313" key="2">
    <source>
        <dbReference type="Proteomes" id="UP001497480"/>
    </source>
</evidence>
<dbReference type="EMBL" id="CAXHTB010000005">
    <property type="protein sequence ID" value="CAL0306291.1"/>
    <property type="molecule type" value="Genomic_DNA"/>
</dbReference>